<dbReference type="GO" id="GO:0046872">
    <property type="term" value="F:metal ion binding"/>
    <property type="evidence" value="ECO:0007669"/>
    <property type="project" value="UniProtKB-KW"/>
</dbReference>
<evidence type="ECO:0000256" key="2">
    <source>
        <dbReference type="ARBA" id="ARBA00022490"/>
    </source>
</evidence>
<reference evidence="10 11" key="1">
    <citation type="journal article" date="2016" name="Nat. Commun.">
        <title>Thousands of microbial genomes shed light on interconnected biogeochemical processes in an aquifer system.</title>
        <authorList>
            <person name="Anantharaman K."/>
            <person name="Brown C.T."/>
            <person name="Hug L.A."/>
            <person name="Sharon I."/>
            <person name="Castelle C.J."/>
            <person name="Probst A.J."/>
            <person name="Thomas B.C."/>
            <person name="Singh A."/>
            <person name="Wilkins M.J."/>
            <person name="Karaoz U."/>
            <person name="Brodie E.L."/>
            <person name="Williams K.H."/>
            <person name="Hubbard S.S."/>
            <person name="Banfield J.F."/>
        </authorList>
    </citation>
    <scope>NUCLEOTIDE SEQUENCE [LARGE SCALE GENOMIC DNA]</scope>
</reference>
<comment type="caution">
    <text evidence="10">The sequence shown here is derived from an EMBL/GenBank/DDBJ whole genome shotgun (WGS) entry which is preliminary data.</text>
</comment>
<keyword evidence="4" id="KW-0819">tRNA processing</keyword>
<accession>A0A1F7ILU3</accession>
<evidence type="ECO:0000256" key="6">
    <source>
        <dbReference type="ARBA" id="ARBA00023004"/>
    </source>
</evidence>
<dbReference type="SUPFAM" id="SSF53067">
    <property type="entry name" value="Actin-like ATPase domain"/>
    <property type="match status" value="2"/>
</dbReference>
<evidence type="ECO:0000256" key="8">
    <source>
        <dbReference type="ARBA" id="ARBA00048117"/>
    </source>
</evidence>
<evidence type="ECO:0000256" key="5">
    <source>
        <dbReference type="ARBA" id="ARBA00022723"/>
    </source>
</evidence>
<feature type="domain" description="Gcp-like" evidence="9">
    <location>
        <begin position="57"/>
        <end position="306"/>
    </location>
</feature>
<keyword evidence="7" id="KW-0012">Acyltransferase</keyword>
<name>A0A1F7ILU3_9BACT</name>
<dbReference type="Pfam" id="PF00814">
    <property type="entry name" value="TsaD"/>
    <property type="match status" value="1"/>
</dbReference>
<dbReference type="Proteomes" id="UP000178040">
    <property type="component" value="Unassembled WGS sequence"/>
</dbReference>
<dbReference type="PANTHER" id="PTHR11735">
    <property type="entry name" value="TRNA N6-ADENOSINE THREONYLCARBAMOYLTRANSFERASE"/>
    <property type="match status" value="1"/>
</dbReference>
<evidence type="ECO:0000256" key="7">
    <source>
        <dbReference type="ARBA" id="ARBA00023315"/>
    </source>
</evidence>
<dbReference type="NCBIfam" id="TIGR00329">
    <property type="entry name" value="gcp_kae1"/>
    <property type="match status" value="1"/>
</dbReference>
<dbReference type="AlphaFoldDB" id="A0A1F7ILU3"/>
<evidence type="ECO:0000256" key="3">
    <source>
        <dbReference type="ARBA" id="ARBA00022679"/>
    </source>
</evidence>
<proteinExistence type="predicted"/>
<dbReference type="EMBL" id="MGAI01000031">
    <property type="protein sequence ID" value="OGK44318.1"/>
    <property type="molecule type" value="Genomic_DNA"/>
</dbReference>
<evidence type="ECO:0000256" key="4">
    <source>
        <dbReference type="ARBA" id="ARBA00022694"/>
    </source>
</evidence>
<dbReference type="Gene3D" id="3.30.420.40">
    <property type="match status" value="2"/>
</dbReference>
<dbReference type="PRINTS" id="PR00789">
    <property type="entry name" value="OSIALOPTASE"/>
</dbReference>
<keyword evidence="5" id="KW-0479">Metal-binding</keyword>
<evidence type="ECO:0000313" key="10">
    <source>
        <dbReference type="EMBL" id="OGK44318.1"/>
    </source>
</evidence>
<sequence>MNWVIEECLIRLLRNQNLLASELASRQKVGPVALRSTSESEGSLRHSLAQTSTRRVNLAALGMNLVDDVAVTQGPGLAVALEVGISKAKELAKKYNKKLIAVNHLEGHIYSCFAQNNKGNPSRDFNFPYLALIVSGGHTEIVLFRNHVDYKVLGETRDDAAGEALDKAAKMLGLGYPGGPVIERLAREVQNEDFHNFPRPMINSKNLDFSFSGLKTSFYYFLKEKPQVINLRELASSFQNAIYDVIVAKINLAIKQTKVNRLVVGGGVIANLYLRRLLRDLLEKHKGEVHFPPFKYLTGDNAAMIGVAAYFKARKKLFSKSQELDRIPRLNL</sequence>
<dbReference type="GO" id="GO:0008033">
    <property type="term" value="P:tRNA processing"/>
    <property type="evidence" value="ECO:0007669"/>
    <property type="project" value="UniProtKB-KW"/>
</dbReference>
<evidence type="ECO:0000256" key="1">
    <source>
        <dbReference type="ARBA" id="ARBA00012156"/>
    </source>
</evidence>
<evidence type="ECO:0000313" key="11">
    <source>
        <dbReference type="Proteomes" id="UP000178040"/>
    </source>
</evidence>
<dbReference type="InterPro" id="IPR000905">
    <property type="entry name" value="Gcp-like_dom"/>
</dbReference>
<dbReference type="PANTHER" id="PTHR11735:SF6">
    <property type="entry name" value="TRNA N6-ADENOSINE THREONYLCARBAMOYLTRANSFERASE, MITOCHONDRIAL"/>
    <property type="match status" value="1"/>
</dbReference>
<dbReference type="InterPro" id="IPR043129">
    <property type="entry name" value="ATPase_NBD"/>
</dbReference>
<dbReference type="GO" id="GO:0061711">
    <property type="term" value="F:tRNA N(6)-L-threonylcarbamoyladenine synthase activity"/>
    <property type="evidence" value="ECO:0007669"/>
    <property type="project" value="UniProtKB-EC"/>
</dbReference>
<dbReference type="InterPro" id="IPR017861">
    <property type="entry name" value="KAE1/TsaD"/>
</dbReference>
<keyword evidence="2" id="KW-0963">Cytoplasm</keyword>
<comment type="catalytic activity">
    <reaction evidence="8">
        <text>L-threonylcarbamoyladenylate + adenosine(37) in tRNA = N(6)-L-threonylcarbamoyladenosine(37) in tRNA + AMP + H(+)</text>
        <dbReference type="Rhea" id="RHEA:37059"/>
        <dbReference type="Rhea" id="RHEA-COMP:10162"/>
        <dbReference type="Rhea" id="RHEA-COMP:10163"/>
        <dbReference type="ChEBI" id="CHEBI:15378"/>
        <dbReference type="ChEBI" id="CHEBI:73682"/>
        <dbReference type="ChEBI" id="CHEBI:74411"/>
        <dbReference type="ChEBI" id="CHEBI:74418"/>
        <dbReference type="ChEBI" id="CHEBI:456215"/>
        <dbReference type="EC" id="2.3.1.234"/>
    </reaction>
</comment>
<evidence type="ECO:0000259" key="9">
    <source>
        <dbReference type="Pfam" id="PF00814"/>
    </source>
</evidence>
<keyword evidence="6" id="KW-0408">Iron</keyword>
<dbReference type="EC" id="2.3.1.234" evidence="1"/>
<gene>
    <name evidence="10" type="ORF">A3B40_01505</name>
</gene>
<keyword evidence="3" id="KW-0808">Transferase</keyword>
<protein>
    <recommendedName>
        <fullName evidence="1">N(6)-L-threonylcarbamoyladenine synthase</fullName>
        <ecNumber evidence="1">2.3.1.234</ecNumber>
    </recommendedName>
</protein>
<organism evidence="10 11">
    <name type="scientific">Candidatus Roizmanbacteria bacterium RIFCSPLOWO2_01_FULL_37_16</name>
    <dbReference type="NCBI Taxonomy" id="1802058"/>
    <lineage>
        <taxon>Bacteria</taxon>
        <taxon>Candidatus Roizmaniibacteriota</taxon>
    </lineage>
</organism>
<dbReference type="FunFam" id="3.30.420.40:FF:000040">
    <property type="entry name" value="tRNA N6-adenosine threonylcarbamoyltransferase"/>
    <property type="match status" value="1"/>
</dbReference>